<dbReference type="HAMAP" id="MF_02227">
    <property type="entry name" value="RPE"/>
    <property type="match status" value="1"/>
</dbReference>
<sequence length="209" mass="22391">MTIISPSLLAADFTRLDRELERITHGGAQWLHLDVMDGIFVPNISFGIPVIQSLRKISSLTFDVHLMIQEPLNYIQAFADAGADVLTFHLESSSDPDATIEAIHRCGMKAGISIKPGTPVETVFPYLNQLELLLVMSVEPGFGGQKFMPECLDKIRALRQKAPALDISVDGGINAQTGAACREAGANVLVAGSYVFGAENPAAAIASLQ</sequence>
<feature type="binding site" evidence="10 14">
    <location>
        <begin position="141"/>
        <end position="144"/>
    </location>
    <ligand>
        <name>substrate</name>
    </ligand>
</feature>
<dbReference type="PROSITE" id="PS01086">
    <property type="entry name" value="RIBUL_P_3_EPIMER_2"/>
    <property type="match status" value="1"/>
</dbReference>
<comment type="catalytic activity">
    <reaction evidence="1 10 11">
        <text>D-ribulose 5-phosphate = D-xylulose 5-phosphate</text>
        <dbReference type="Rhea" id="RHEA:13677"/>
        <dbReference type="ChEBI" id="CHEBI:57737"/>
        <dbReference type="ChEBI" id="CHEBI:58121"/>
        <dbReference type="EC" id="5.1.3.1"/>
    </reaction>
</comment>
<dbReference type="AlphaFoldDB" id="A0A9D1H5P4"/>
<evidence type="ECO:0000256" key="3">
    <source>
        <dbReference type="ARBA" id="ARBA00001941"/>
    </source>
</evidence>
<feature type="active site" description="Proton acceptor" evidence="10 12">
    <location>
        <position position="34"/>
    </location>
</feature>
<dbReference type="SUPFAM" id="SSF51366">
    <property type="entry name" value="Ribulose-phoshate binding barrel"/>
    <property type="match status" value="1"/>
</dbReference>
<feature type="binding site" evidence="10 14">
    <location>
        <position position="65"/>
    </location>
    <ligand>
        <name>substrate</name>
    </ligand>
</feature>
<dbReference type="Proteomes" id="UP000824160">
    <property type="component" value="Unassembled WGS sequence"/>
</dbReference>
<keyword evidence="8 10" id="KW-0479">Metal-binding</keyword>
<evidence type="ECO:0000256" key="13">
    <source>
        <dbReference type="PIRSR" id="PIRSR001461-2"/>
    </source>
</evidence>
<dbReference type="InterPro" id="IPR011060">
    <property type="entry name" value="RibuloseP-bd_barrel"/>
</dbReference>
<comment type="function">
    <text evidence="10">Catalyzes the reversible epimerization of D-ribulose 5-phosphate to D-xylulose 5-phosphate.</text>
</comment>
<keyword evidence="10 11" id="KW-0119">Carbohydrate metabolism</keyword>
<keyword evidence="13" id="KW-0170">Cobalt</keyword>
<evidence type="ECO:0000256" key="9">
    <source>
        <dbReference type="ARBA" id="ARBA00023235"/>
    </source>
</evidence>
<dbReference type="EC" id="5.1.3.1" evidence="7 10"/>
<dbReference type="InterPro" id="IPR000056">
    <property type="entry name" value="Ribul_P_3_epim-like"/>
</dbReference>
<evidence type="ECO:0000256" key="8">
    <source>
        <dbReference type="ARBA" id="ARBA00022723"/>
    </source>
</evidence>
<dbReference type="NCBIfam" id="NF004076">
    <property type="entry name" value="PRK05581.1-4"/>
    <property type="match status" value="1"/>
</dbReference>
<organism evidence="15 16">
    <name type="scientific">Candidatus Faecivivens stercoripullorum</name>
    <dbReference type="NCBI Taxonomy" id="2840805"/>
    <lineage>
        <taxon>Bacteria</taxon>
        <taxon>Bacillati</taxon>
        <taxon>Bacillota</taxon>
        <taxon>Clostridia</taxon>
        <taxon>Eubacteriales</taxon>
        <taxon>Oscillospiraceae</taxon>
        <taxon>Oscillospiraceae incertae sedis</taxon>
        <taxon>Candidatus Faecivivens</taxon>
    </lineage>
</organism>
<evidence type="ECO:0000256" key="10">
    <source>
        <dbReference type="HAMAP-Rule" id="MF_02227"/>
    </source>
</evidence>
<dbReference type="Pfam" id="PF00834">
    <property type="entry name" value="Ribul_P_3_epim"/>
    <property type="match status" value="1"/>
</dbReference>
<comment type="cofactor">
    <cofactor evidence="4">
        <name>Zn(2+)</name>
        <dbReference type="ChEBI" id="CHEBI:29105"/>
    </cofactor>
</comment>
<dbReference type="PROSITE" id="PS01085">
    <property type="entry name" value="RIBUL_P_3_EPIMER_1"/>
    <property type="match status" value="1"/>
</dbReference>
<comment type="caution">
    <text evidence="15">The sequence shown here is derived from an EMBL/GenBank/DDBJ whole genome shotgun (WGS) entry which is preliminary data.</text>
</comment>
<dbReference type="InterPro" id="IPR013785">
    <property type="entry name" value="Aldolase_TIM"/>
</dbReference>
<dbReference type="GO" id="GO:0006098">
    <property type="term" value="P:pentose-phosphate shunt"/>
    <property type="evidence" value="ECO:0007669"/>
    <property type="project" value="UniProtKB-UniRule"/>
</dbReference>
<reference evidence="15" key="2">
    <citation type="journal article" date="2021" name="PeerJ">
        <title>Extensive microbial diversity within the chicken gut microbiome revealed by metagenomics and culture.</title>
        <authorList>
            <person name="Gilroy R."/>
            <person name="Ravi A."/>
            <person name="Getino M."/>
            <person name="Pursley I."/>
            <person name="Horton D.L."/>
            <person name="Alikhan N.F."/>
            <person name="Baker D."/>
            <person name="Gharbi K."/>
            <person name="Hall N."/>
            <person name="Watson M."/>
            <person name="Adriaenssens E.M."/>
            <person name="Foster-Nyarko E."/>
            <person name="Jarju S."/>
            <person name="Secka A."/>
            <person name="Antonio M."/>
            <person name="Oren A."/>
            <person name="Chaudhuri R.R."/>
            <person name="La Ragione R."/>
            <person name="Hildebrand F."/>
            <person name="Pallen M.J."/>
        </authorList>
    </citation>
    <scope>NUCLEOTIDE SEQUENCE</scope>
    <source>
        <strain evidence="15">ChiBcec7-5410</strain>
    </source>
</reference>
<dbReference type="Gene3D" id="3.20.20.70">
    <property type="entry name" value="Aldolase class I"/>
    <property type="match status" value="1"/>
</dbReference>
<evidence type="ECO:0000256" key="12">
    <source>
        <dbReference type="PIRSR" id="PIRSR001461-1"/>
    </source>
</evidence>
<comment type="similarity">
    <text evidence="6 10 11">Belongs to the ribulose-phosphate 3-epimerase family.</text>
</comment>
<dbReference type="PIRSF" id="PIRSF001461">
    <property type="entry name" value="RPE"/>
    <property type="match status" value="1"/>
</dbReference>
<dbReference type="CDD" id="cd00429">
    <property type="entry name" value="RPE"/>
    <property type="match status" value="1"/>
</dbReference>
<feature type="binding site" evidence="14">
    <location>
        <position position="172"/>
    </location>
    <ligand>
        <name>substrate</name>
    </ligand>
</feature>
<comment type="cofactor">
    <cofactor evidence="2">
        <name>Mn(2+)</name>
        <dbReference type="ChEBI" id="CHEBI:29035"/>
    </cofactor>
</comment>
<reference evidence="15" key="1">
    <citation type="submission" date="2020-10" db="EMBL/GenBank/DDBJ databases">
        <authorList>
            <person name="Gilroy R."/>
        </authorList>
    </citation>
    <scope>NUCLEOTIDE SEQUENCE</scope>
    <source>
        <strain evidence="15">ChiBcec7-5410</strain>
    </source>
</reference>
<keyword evidence="9 10" id="KW-0413">Isomerase</keyword>
<evidence type="ECO:0000256" key="5">
    <source>
        <dbReference type="ARBA" id="ARBA00001954"/>
    </source>
</evidence>
<evidence type="ECO:0000256" key="7">
    <source>
        <dbReference type="ARBA" id="ARBA00013188"/>
    </source>
</evidence>
<accession>A0A9D1H5P4</accession>
<feature type="binding site" evidence="10 14">
    <location>
        <position position="7"/>
    </location>
    <ligand>
        <name>substrate</name>
    </ligand>
</feature>
<feature type="binding site" evidence="10 13">
    <location>
        <position position="34"/>
    </location>
    <ligand>
        <name>a divalent metal cation</name>
        <dbReference type="ChEBI" id="CHEBI:60240"/>
    </ligand>
</feature>
<proteinExistence type="inferred from homology"/>
<keyword evidence="13" id="KW-0464">Manganese</keyword>
<feature type="binding site" evidence="10">
    <location>
        <begin position="170"/>
        <end position="172"/>
    </location>
    <ligand>
        <name>substrate</name>
    </ligand>
</feature>
<evidence type="ECO:0000256" key="2">
    <source>
        <dbReference type="ARBA" id="ARBA00001936"/>
    </source>
</evidence>
<dbReference type="GO" id="GO:0046872">
    <property type="term" value="F:metal ion binding"/>
    <property type="evidence" value="ECO:0007669"/>
    <property type="project" value="UniProtKB-UniRule"/>
</dbReference>
<feature type="binding site" evidence="10 13">
    <location>
        <position position="65"/>
    </location>
    <ligand>
        <name>a divalent metal cation</name>
        <dbReference type="ChEBI" id="CHEBI:60240"/>
    </ligand>
</feature>
<dbReference type="NCBIfam" id="TIGR01163">
    <property type="entry name" value="rpe"/>
    <property type="match status" value="1"/>
</dbReference>
<feature type="binding site" evidence="10 14">
    <location>
        <begin position="192"/>
        <end position="193"/>
    </location>
    <ligand>
        <name>substrate</name>
    </ligand>
</feature>
<comment type="cofactor">
    <cofactor evidence="10 13">
        <name>a divalent metal cation</name>
        <dbReference type="ChEBI" id="CHEBI:60240"/>
    </cofactor>
    <text evidence="10 13">Binds 1 divalent metal cation per subunit.</text>
</comment>
<evidence type="ECO:0000313" key="15">
    <source>
        <dbReference type="EMBL" id="HIT93691.1"/>
    </source>
</evidence>
<feature type="binding site" evidence="10 13">
    <location>
        <position position="32"/>
    </location>
    <ligand>
        <name>a divalent metal cation</name>
        <dbReference type="ChEBI" id="CHEBI:60240"/>
    </ligand>
</feature>
<dbReference type="GO" id="GO:0019323">
    <property type="term" value="P:pentose catabolic process"/>
    <property type="evidence" value="ECO:0007669"/>
    <property type="project" value="UniProtKB-UniRule"/>
</dbReference>
<dbReference type="FunFam" id="3.20.20.70:FF:000171">
    <property type="entry name" value="Ribulose-phosphate 3-epimerase"/>
    <property type="match status" value="1"/>
</dbReference>
<keyword evidence="13" id="KW-0862">Zinc</keyword>
<dbReference type="PANTHER" id="PTHR11749">
    <property type="entry name" value="RIBULOSE-5-PHOSPHATE-3-EPIMERASE"/>
    <property type="match status" value="1"/>
</dbReference>
<comment type="pathway">
    <text evidence="10">Carbohydrate degradation.</text>
</comment>
<protein>
    <recommendedName>
        <fullName evidence="7 10">Ribulose-phosphate 3-epimerase</fullName>
        <ecNumber evidence="7 10">5.1.3.1</ecNumber>
    </recommendedName>
</protein>
<feature type="active site" description="Proton donor" evidence="10 12">
    <location>
        <position position="170"/>
    </location>
</feature>
<dbReference type="InterPro" id="IPR026019">
    <property type="entry name" value="Ribul_P_3_epim"/>
</dbReference>
<gene>
    <name evidence="10 15" type="primary">rpe</name>
    <name evidence="15" type="ORF">IAC43_00745</name>
</gene>
<evidence type="ECO:0000313" key="16">
    <source>
        <dbReference type="Proteomes" id="UP000824160"/>
    </source>
</evidence>
<comment type="cofactor">
    <cofactor evidence="5">
        <name>Fe(2+)</name>
        <dbReference type="ChEBI" id="CHEBI:29033"/>
    </cofactor>
</comment>
<evidence type="ECO:0000256" key="1">
    <source>
        <dbReference type="ARBA" id="ARBA00001782"/>
    </source>
</evidence>
<evidence type="ECO:0000256" key="6">
    <source>
        <dbReference type="ARBA" id="ARBA00009541"/>
    </source>
</evidence>
<evidence type="ECO:0000256" key="11">
    <source>
        <dbReference type="PIRNR" id="PIRNR001461"/>
    </source>
</evidence>
<dbReference type="GO" id="GO:0004750">
    <property type="term" value="F:D-ribulose-phosphate 3-epimerase activity"/>
    <property type="evidence" value="ECO:0007669"/>
    <property type="project" value="UniProtKB-UniRule"/>
</dbReference>
<evidence type="ECO:0000256" key="14">
    <source>
        <dbReference type="PIRSR" id="PIRSR001461-3"/>
    </source>
</evidence>
<evidence type="ECO:0000256" key="4">
    <source>
        <dbReference type="ARBA" id="ARBA00001947"/>
    </source>
</evidence>
<dbReference type="EMBL" id="DVLW01000022">
    <property type="protein sequence ID" value="HIT93691.1"/>
    <property type="molecule type" value="Genomic_DNA"/>
</dbReference>
<name>A0A9D1H5P4_9FIRM</name>
<comment type="cofactor">
    <cofactor evidence="3">
        <name>Co(2+)</name>
        <dbReference type="ChEBI" id="CHEBI:48828"/>
    </cofactor>
</comment>
<feature type="binding site" evidence="10 13">
    <location>
        <position position="170"/>
    </location>
    <ligand>
        <name>a divalent metal cation</name>
        <dbReference type="ChEBI" id="CHEBI:60240"/>
    </ligand>
</feature>